<evidence type="ECO:0000313" key="2">
    <source>
        <dbReference type="Proteomes" id="UP001054945"/>
    </source>
</evidence>
<accession>A0AAV4VNG6</accession>
<keyword evidence="2" id="KW-1185">Reference proteome</keyword>
<dbReference type="Proteomes" id="UP001054945">
    <property type="component" value="Unassembled WGS sequence"/>
</dbReference>
<dbReference type="EMBL" id="BPLR01014745">
    <property type="protein sequence ID" value="GIY71043.1"/>
    <property type="molecule type" value="Genomic_DNA"/>
</dbReference>
<comment type="caution">
    <text evidence="1">The sequence shown here is derived from an EMBL/GenBank/DDBJ whole genome shotgun (WGS) entry which is preliminary data.</text>
</comment>
<name>A0AAV4VNG6_CAEEX</name>
<reference evidence="1 2" key="1">
    <citation type="submission" date="2021-06" db="EMBL/GenBank/DDBJ databases">
        <title>Caerostris extrusa draft genome.</title>
        <authorList>
            <person name="Kono N."/>
            <person name="Arakawa K."/>
        </authorList>
    </citation>
    <scope>NUCLEOTIDE SEQUENCE [LARGE SCALE GENOMIC DNA]</scope>
</reference>
<gene>
    <name evidence="1" type="ORF">CEXT_1511</name>
</gene>
<evidence type="ECO:0000313" key="1">
    <source>
        <dbReference type="EMBL" id="GIY71043.1"/>
    </source>
</evidence>
<sequence length="79" mass="9225">MFGMLAPILTLLILFYYWYFRRLHCNLLSGAYSVALHRLCALSTSVIHLARPEQRHAAEDGHGGRPCHIRRTWIPQPFY</sequence>
<protein>
    <recommendedName>
        <fullName evidence="3">Secreted protein</fullName>
    </recommendedName>
</protein>
<evidence type="ECO:0008006" key="3">
    <source>
        <dbReference type="Google" id="ProtNLM"/>
    </source>
</evidence>
<dbReference type="AlphaFoldDB" id="A0AAV4VNG6"/>
<proteinExistence type="predicted"/>
<organism evidence="1 2">
    <name type="scientific">Caerostris extrusa</name>
    <name type="common">Bark spider</name>
    <name type="synonym">Caerostris bankana</name>
    <dbReference type="NCBI Taxonomy" id="172846"/>
    <lineage>
        <taxon>Eukaryota</taxon>
        <taxon>Metazoa</taxon>
        <taxon>Ecdysozoa</taxon>
        <taxon>Arthropoda</taxon>
        <taxon>Chelicerata</taxon>
        <taxon>Arachnida</taxon>
        <taxon>Araneae</taxon>
        <taxon>Araneomorphae</taxon>
        <taxon>Entelegynae</taxon>
        <taxon>Araneoidea</taxon>
        <taxon>Araneidae</taxon>
        <taxon>Caerostris</taxon>
    </lineage>
</organism>